<organism evidence="1 2">
    <name type="scientific">Scophthalmus maximus</name>
    <name type="common">Turbot</name>
    <name type="synonym">Psetta maxima</name>
    <dbReference type="NCBI Taxonomy" id="52904"/>
    <lineage>
        <taxon>Eukaryota</taxon>
        <taxon>Metazoa</taxon>
        <taxon>Chordata</taxon>
        <taxon>Craniata</taxon>
        <taxon>Vertebrata</taxon>
        <taxon>Euteleostomi</taxon>
        <taxon>Actinopterygii</taxon>
        <taxon>Neopterygii</taxon>
        <taxon>Teleostei</taxon>
        <taxon>Neoteleostei</taxon>
        <taxon>Acanthomorphata</taxon>
        <taxon>Carangaria</taxon>
        <taxon>Pleuronectiformes</taxon>
        <taxon>Pleuronectoidei</taxon>
        <taxon>Scophthalmidae</taxon>
        <taxon>Scophthalmus</taxon>
    </lineage>
</organism>
<evidence type="ECO:0000313" key="2">
    <source>
        <dbReference type="Proteomes" id="UP000246464"/>
    </source>
</evidence>
<dbReference type="AlphaFoldDB" id="A0A2U9BUD6"/>
<dbReference type="EMBL" id="CP026252">
    <property type="protein sequence ID" value="AWP07835.1"/>
    <property type="molecule type" value="Genomic_DNA"/>
</dbReference>
<name>A0A2U9BUD6_SCOMX</name>
<proteinExistence type="predicted"/>
<dbReference type="Proteomes" id="UP000246464">
    <property type="component" value="Chromosome 10"/>
</dbReference>
<keyword evidence="1" id="KW-0808">Transferase</keyword>
<sequence>MDHGSSCSGKRLLHVDIHIDERETWRGILDLLSRVRPRWKAQDIQMKAKPTITS</sequence>
<gene>
    <name evidence="1" type="ORF">SMAX5B_018859</name>
</gene>
<dbReference type="GO" id="GO:0016301">
    <property type="term" value="F:kinase activity"/>
    <property type="evidence" value="ECO:0007669"/>
    <property type="project" value="UniProtKB-KW"/>
</dbReference>
<keyword evidence="1" id="KW-0418">Kinase</keyword>
<accession>A0A2U9BUD6</accession>
<reference evidence="1 2" key="1">
    <citation type="submission" date="2017-12" db="EMBL/GenBank/DDBJ databases">
        <title>Integrating genomic resources of turbot (Scophthalmus maximus) in depth evaluation of genetic and physical mapping variation across individuals.</title>
        <authorList>
            <person name="Martinez P."/>
        </authorList>
    </citation>
    <scope>NUCLEOTIDE SEQUENCE [LARGE SCALE GENOMIC DNA]</scope>
</reference>
<protein>
    <submittedName>
        <fullName evidence="1">Putative ethanolamine kinase 2-like</fullName>
    </submittedName>
</protein>
<keyword evidence="2" id="KW-1185">Reference proteome</keyword>
<evidence type="ECO:0000313" key="1">
    <source>
        <dbReference type="EMBL" id="AWP07835.1"/>
    </source>
</evidence>